<keyword evidence="1" id="KW-0472">Membrane</keyword>
<evidence type="ECO:0000256" key="1">
    <source>
        <dbReference type="SAM" id="Phobius"/>
    </source>
</evidence>
<keyword evidence="3" id="KW-1185">Reference proteome</keyword>
<dbReference type="AlphaFoldDB" id="A0A6J5D3J8"/>
<sequence length="148" mass="16268">MLHSPCNTMTDTLRTAIVYTAYLIDPHAYPTGSAVPRLMFGAAAGQCVLAVLMLARRVRRSALFGMLAFVSALIVPVGLWFAGTRHASILTTVPVWLFCALQFAVVVYWLATRHTRAWANFGLFILFAAPCVSLLIAAHLVDPSRRTY</sequence>
<organism evidence="2 3">
    <name type="scientific">Paraburkholderia humisilvae</name>
    <dbReference type="NCBI Taxonomy" id="627669"/>
    <lineage>
        <taxon>Bacteria</taxon>
        <taxon>Pseudomonadati</taxon>
        <taxon>Pseudomonadota</taxon>
        <taxon>Betaproteobacteria</taxon>
        <taxon>Burkholderiales</taxon>
        <taxon>Burkholderiaceae</taxon>
        <taxon>Paraburkholderia</taxon>
    </lineage>
</organism>
<feature type="transmembrane region" description="Helical" evidence="1">
    <location>
        <begin position="38"/>
        <end position="55"/>
    </location>
</feature>
<dbReference type="EMBL" id="CADIKH010000003">
    <property type="protein sequence ID" value="CAB3748513.1"/>
    <property type="molecule type" value="Genomic_DNA"/>
</dbReference>
<protein>
    <submittedName>
        <fullName evidence="2">Uncharacterized protein</fullName>
    </submittedName>
</protein>
<feature type="transmembrane region" description="Helical" evidence="1">
    <location>
        <begin position="62"/>
        <end position="83"/>
    </location>
</feature>
<feature type="transmembrane region" description="Helical" evidence="1">
    <location>
        <begin position="89"/>
        <end position="111"/>
    </location>
</feature>
<accession>A0A6J5D3J8</accession>
<keyword evidence="1" id="KW-1133">Transmembrane helix</keyword>
<proteinExistence type="predicted"/>
<keyword evidence="1" id="KW-0812">Transmembrane</keyword>
<feature type="transmembrane region" description="Helical" evidence="1">
    <location>
        <begin position="118"/>
        <end position="141"/>
    </location>
</feature>
<name>A0A6J5D3J8_9BURK</name>
<evidence type="ECO:0000313" key="2">
    <source>
        <dbReference type="EMBL" id="CAB3748513.1"/>
    </source>
</evidence>
<reference evidence="2 3" key="1">
    <citation type="submission" date="2020-04" db="EMBL/GenBank/DDBJ databases">
        <authorList>
            <person name="De Canck E."/>
        </authorList>
    </citation>
    <scope>NUCLEOTIDE SEQUENCE [LARGE SCALE GENOMIC DNA]</scope>
    <source>
        <strain evidence="2 3">LMG 29542</strain>
    </source>
</reference>
<evidence type="ECO:0000313" key="3">
    <source>
        <dbReference type="Proteomes" id="UP000494363"/>
    </source>
</evidence>
<gene>
    <name evidence="2" type="ORF">LMG29542_00689</name>
</gene>
<dbReference type="Proteomes" id="UP000494363">
    <property type="component" value="Unassembled WGS sequence"/>
</dbReference>